<dbReference type="Proteomes" id="UP000245207">
    <property type="component" value="Unassembled WGS sequence"/>
</dbReference>
<sequence length="195" mass="22132">MANHGFHLLVNLPLVSEVQGKDNFLLSIWYDKIPEKTIIWYPEGVLSDLQGRDVWSTGPPSDITYGVMNDTGNFVIVGNNSRKIWESFNFPTDTMLPTQVIEKGGAIYSKMSRVNFARGRFQLRLLQDGNLVLNTRDVASGFAYNAYYATKTDDPTNQPNSGEQLIFDATGFLYILRRNGKRYDLTPNQDRAPVW</sequence>
<organism evidence="4 5">
    <name type="scientific">Artemisia annua</name>
    <name type="common">Sweet wormwood</name>
    <dbReference type="NCBI Taxonomy" id="35608"/>
    <lineage>
        <taxon>Eukaryota</taxon>
        <taxon>Viridiplantae</taxon>
        <taxon>Streptophyta</taxon>
        <taxon>Embryophyta</taxon>
        <taxon>Tracheophyta</taxon>
        <taxon>Spermatophyta</taxon>
        <taxon>Magnoliopsida</taxon>
        <taxon>eudicotyledons</taxon>
        <taxon>Gunneridae</taxon>
        <taxon>Pentapetalae</taxon>
        <taxon>asterids</taxon>
        <taxon>campanulids</taxon>
        <taxon>Asterales</taxon>
        <taxon>Asteraceae</taxon>
        <taxon>Asteroideae</taxon>
        <taxon>Anthemideae</taxon>
        <taxon>Artemisiinae</taxon>
        <taxon>Artemisia</taxon>
    </lineage>
</organism>
<gene>
    <name evidence="4" type="ORF">CTI12_AA132840</name>
</gene>
<evidence type="ECO:0000313" key="4">
    <source>
        <dbReference type="EMBL" id="PWA87602.1"/>
    </source>
</evidence>
<reference evidence="4 5" key="1">
    <citation type="journal article" date="2018" name="Mol. Plant">
        <title>The genome of Artemisia annua provides insight into the evolution of Asteraceae family and artemisinin biosynthesis.</title>
        <authorList>
            <person name="Shen Q."/>
            <person name="Zhang L."/>
            <person name="Liao Z."/>
            <person name="Wang S."/>
            <person name="Yan T."/>
            <person name="Shi P."/>
            <person name="Liu M."/>
            <person name="Fu X."/>
            <person name="Pan Q."/>
            <person name="Wang Y."/>
            <person name="Lv Z."/>
            <person name="Lu X."/>
            <person name="Zhang F."/>
            <person name="Jiang W."/>
            <person name="Ma Y."/>
            <person name="Chen M."/>
            <person name="Hao X."/>
            <person name="Li L."/>
            <person name="Tang Y."/>
            <person name="Lv G."/>
            <person name="Zhou Y."/>
            <person name="Sun X."/>
            <person name="Brodelius P.E."/>
            <person name="Rose J.K.C."/>
            <person name="Tang K."/>
        </authorList>
    </citation>
    <scope>NUCLEOTIDE SEQUENCE [LARGE SCALE GENOMIC DNA]</scope>
    <source>
        <strain evidence="5">cv. Huhao1</strain>
        <tissue evidence="4">Leaf</tissue>
    </source>
</reference>
<dbReference type="PANTHER" id="PTHR47976:SF15">
    <property type="entry name" value="G-TYPE LECTIN S-RECEPTOR-LIKE SERINE_THREONINE-PROTEIN KINASE RLK1"/>
    <property type="match status" value="1"/>
</dbReference>
<dbReference type="PANTHER" id="PTHR47976">
    <property type="entry name" value="G-TYPE LECTIN S-RECEPTOR-LIKE SERINE/THREONINE-PROTEIN KINASE SD2-5"/>
    <property type="match status" value="1"/>
</dbReference>
<evidence type="ECO:0000313" key="5">
    <source>
        <dbReference type="Proteomes" id="UP000245207"/>
    </source>
</evidence>
<dbReference type="STRING" id="35608.A0A2U1PPG9"/>
<feature type="domain" description="Bulb-type lectin" evidence="3">
    <location>
        <begin position="5"/>
        <end position="91"/>
    </location>
</feature>
<evidence type="ECO:0000259" key="3">
    <source>
        <dbReference type="SMART" id="SM00108"/>
    </source>
</evidence>
<keyword evidence="1" id="KW-0732">Signal</keyword>
<evidence type="ECO:0000256" key="2">
    <source>
        <dbReference type="ARBA" id="ARBA00023180"/>
    </source>
</evidence>
<dbReference type="InterPro" id="IPR036426">
    <property type="entry name" value="Bulb-type_lectin_dom_sf"/>
</dbReference>
<keyword evidence="2" id="KW-0325">Glycoprotein</keyword>
<name>A0A2U1PPG9_ARTAN</name>
<keyword evidence="5" id="KW-1185">Reference proteome</keyword>
<dbReference type="GO" id="GO:0030246">
    <property type="term" value="F:carbohydrate binding"/>
    <property type="evidence" value="ECO:0007669"/>
    <property type="project" value="UniProtKB-KW"/>
</dbReference>
<protein>
    <submittedName>
        <fullName evidence="4">Bulb-type lectin domain-containing protein</fullName>
    </submittedName>
</protein>
<evidence type="ECO:0000256" key="1">
    <source>
        <dbReference type="ARBA" id="ARBA00022729"/>
    </source>
</evidence>
<dbReference type="AlphaFoldDB" id="A0A2U1PPG9"/>
<dbReference type="EMBL" id="PKPP01000899">
    <property type="protein sequence ID" value="PWA87602.1"/>
    <property type="molecule type" value="Genomic_DNA"/>
</dbReference>
<keyword evidence="4" id="KW-0430">Lectin</keyword>
<dbReference type="OrthoDB" id="1930390at2759"/>
<dbReference type="InterPro" id="IPR051343">
    <property type="entry name" value="G-type_lectin_kinases/EP1-like"/>
</dbReference>
<dbReference type="SUPFAM" id="SSF51110">
    <property type="entry name" value="alpha-D-mannose-specific plant lectins"/>
    <property type="match status" value="1"/>
</dbReference>
<proteinExistence type="predicted"/>
<dbReference type="Pfam" id="PF01453">
    <property type="entry name" value="B_lectin"/>
    <property type="match status" value="1"/>
</dbReference>
<dbReference type="SMART" id="SM00108">
    <property type="entry name" value="B_lectin"/>
    <property type="match status" value="1"/>
</dbReference>
<accession>A0A2U1PPG9</accession>
<comment type="caution">
    <text evidence="4">The sequence shown here is derived from an EMBL/GenBank/DDBJ whole genome shotgun (WGS) entry which is preliminary data.</text>
</comment>
<dbReference type="Gene3D" id="2.90.10.10">
    <property type="entry name" value="Bulb-type lectin domain"/>
    <property type="match status" value="2"/>
</dbReference>
<dbReference type="InterPro" id="IPR001480">
    <property type="entry name" value="Bulb-type_lectin_dom"/>
</dbReference>